<name>A0A344PJN4_9RHOB</name>
<gene>
    <name evidence="1" type="ORF">DRW48_07695</name>
</gene>
<organism evidence="1 2">
    <name type="scientific">Paracoccus suum</name>
    <dbReference type="NCBI Taxonomy" id="2259340"/>
    <lineage>
        <taxon>Bacteria</taxon>
        <taxon>Pseudomonadati</taxon>
        <taxon>Pseudomonadota</taxon>
        <taxon>Alphaproteobacteria</taxon>
        <taxon>Rhodobacterales</taxon>
        <taxon>Paracoccaceae</taxon>
        <taxon>Paracoccus</taxon>
    </lineage>
</organism>
<dbReference type="Proteomes" id="UP000252023">
    <property type="component" value="Chromosome"/>
</dbReference>
<dbReference type="AlphaFoldDB" id="A0A344PJN4"/>
<dbReference type="EMBL" id="CP030918">
    <property type="protein sequence ID" value="AXC49589.1"/>
    <property type="molecule type" value="Genomic_DNA"/>
</dbReference>
<dbReference type="KEGG" id="pars:DRW48_07695"/>
<reference evidence="2" key="1">
    <citation type="submission" date="2018-07" db="EMBL/GenBank/DDBJ databases">
        <title>Genome sequencing of Paracoccus sp. SC2-6.</title>
        <authorList>
            <person name="Heo J."/>
            <person name="Kim S.-J."/>
            <person name="Kwon S.-W."/>
        </authorList>
    </citation>
    <scope>NUCLEOTIDE SEQUENCE [LARGE SCALE GENOMIC DNA]</scope>
    <source>
        <strain evidence="2">SC2-6</strain>
    </source>
</reference>
<dbReference type="RefSeq" id="WP_114075904.1">
    <property type="nucleotide sequence ID" value="NZ_CP030918.1"/>
</dbReference>
<sequence length="181" mass="19606">MTLTADALSAYRTAARLLATLTNVRIDLLSEALDETAPGTGVEITGYHDLGERFAVCVPQGARAQVRSLRPQQAAVALDSDFPDWLSLEGWLPTGSTADRCVIEAEMLAERAIAAEVFVRIIEADGTGLDQPPQSWRLDGRGISVAEVPLDPDDSRPRKIVVLLRRPPAEITLRQLALVPV</sequence>
<protein>
    <submittedName>
        <fullName evidence="1">Uncharacterized protein</fullName>
    </submittedName>
</protein>
<accession>A0A344PJN4</accession>
<evidence type="ECO:0000313" key="1">
    <source>
        <dbReference type="EMBL" id="AXC49589.1"/>
    </source>
</evidence>
<proteinExistence type="predicted"/>
<dbReference type="OrthoDB" id="7770131at2"/>
<keyword evidence="2" id="KW-1185">Reference proteome</keyword>
<evidence type="ECO:0000313" key="2">
    <source>
        <dbReference type="Proteomes" id="UP000252023"/>
    </source>
</evidence>